<name>W5MD85_LEPOC</name>
<dbReference type="Proteomes" id="UP000018468">
    <property type="component" value="Linkage group LG11"/>
</dbReference>
<reference evidence="7" key="3">
    <citation type="submission" date="2025-09" db="UniProtKB">
        <authorList>
            <consortium name="Ensembl"/>
        </authorList>
    </citation>
    <scope>IDENTIFICATION</scope>
</reference>
<dbReference type="Ensembl" id="ENSLOCT00000006352.1">
    <property type="protein sequence ID" value="ENSLOCP00000006344.1"/>
    <property type="gene ID" value="ENSLOCG00000005268.1"/>
</dbReference>
<keyword evidence="3" id="KW-0804">Transcription</keyword>
<dbReference type="SMART" id="SM00993">
    <property type="entry name" value="YL1_C"/>
    <property type="match status" value="1"/>
</dbReference>
<feature type="compositionally biased region" description="Low complexity" evidence="5">
    <location>
        <begin position="18"/>
        <end position="30"/>
    </location>
</feature>
<dbReference type="AlphaFoldDB" id="W5MD85"/>
<dbReference type="InterPro" id="IPR029525">
    <property type="entry name" value="INO80C/Ies6"/>
</dbReference>
<evidence type="ECO:0000259" key="6">
    <source>
        <dbReference type="SMART" id="SM00993"/>
    </source>
</evidence>
<dbReference type="GO" id="GO:0006338">
    <property type="term" value="P:chromatin remodeling"/>
    <property type="evidence" value="ECO:0000318"/>
    <property type="project" value="GO_Central"/>
</dbReference>
<dbReference type="OrthoDB" id="49520at2759"/>
<dbReference type="KEGG" id="loc:102690018"/>
<evidence type="ECO:0000256" key="2">
    <source>
        <dbReference type="ARBA" id="ARBA00023015"/>
    </source>
</evidence>
<evidence type="ECO:0000256" key="5">
    <source>
        <dbReference type="SAM" id="MobiDB-lite"/>
    </source>
</evidence>
<keyword evidence="2" id="KW-0805">Transcription regulation</keyword>
<dbReference type="PANTHER" id="PTHR31200:SF1">
    <property type="entry name" value="INO80 COMPLEX SUBUNIT C"/>
    <property type="match status" value="1"/>
</dbReference>
<evidence type="ECO:0000313" key="7">
    <source>
        <dbReference type="Ensembl" id="ENSLOCP00000006344.1"/>
    </source>
</evidence>
<reference evidence="8" key="1">
    <citation type="submission" date="2011-12" db="EMBL/GenBank/DDBJ databases">
        <title>The Draft Genome of Lepisosteus oculatus.</title>
        <authorList>
            <consortium name="The Broad Institute Genome Assembly &amp; Analysis Group"/>
            <consortium name="Computational R&amp;D Group"/>
            <consortium name="and Sequencing Platform"/>
            <person name="Di Palma F."/>
            <person name="Alfoldi J."/>
            <person name="Johnson J."/>
            <person name="Berlin A."/>
            <person name="Gnerre S."/>
            <person name="Jaffe D."/>
            <person name="MacCallum I."/>
            <person name="Young S."/>
            <person name="Walker B.J."/>
            <person name="Lander E.S."/>
            <person name="Lindblad-Toh K."/>
        </authorList>
    </citation>
    <scope>NUCLEOTIDE SEQUENCE [LARGE SCALE GENOMIC DNA]</scope>
</reference>
<comment type="subcellular location">
    <subcellularLocation>
        <location evidence="1">Nucleus</location>
    </subcellularLocation>
</comment>
<feature type="domain" description="Vps72/YL1 C-terminal" evidence="6">
    <location>
        <begin position="168"/>
        <end position="197"/>
    </location>
</feature>
<proteinExistence type="predicted"/>
<dbReference type="GeneTree" id="ENSGT00390000014303"/>
<dbReference type="CTD" id="125476"/>
<dbReference type="FunCoup" id="W5MD85">
    <property type="interactions" value="29"/>
</dbReference>
<keyword evidence="4" id="KW-0539">Nucleus</keyword>
<dbReference type="PANTHER" id="PTHR31200">
    <property type="entry name" value="INO80 COMPLEX SUBUNIT C"/>
    <property type="match status" value="1"/>
</dbReference>
<feature type="region of interest" description="Disordered" evidence="5">
    <location>
        <begin position="18"/>
        <end position="101"/>
    </location>
</feature>
<evidence type="ECO:0000256" key="3">
    <source>
        <dbReference type="ARBA" id="ARBA00023163"/>
    </source>
</evidence>
<evidence type="ECO:0000313" key="8">
    <source>
        <dbReference type="Proteomes" id="UP000018468"/>
    </source>
</evidence>
<dbReference type="STRING" id="7918.ENSLOCP00000006344"/>
<dbReference type="Bgee" id="ENSLOCG00000005268">
    <property type="expression patterns" value="Expressed in intestine and 13 other cell types or tissues"/>
</dbReference>
<organism evidence="7 8">
    <name type="scientific">Lepisosteus oculatus</name>
    <name type="common">Spotted gar</name>
    <dbReference type="NCBI Taxonomy" id="7918"/>
    <lineage>
        <taxon>Eukaryota</taxon>
        <taxon>Metazoa</taxon>
        <taxon>Chordata</taxon>
        <taxon>Craniata</taxon>
        <taxon>Vertebrata</taxon>
        <taxon>Euteleostomi</taxon>
        <taxon>Actinopterygii</taxon>
        <taxon>Neopterygii</taxon>
        <taxon>Holostei</taxon>
        <taxon>Semionotiformes</taxon>
        <taxon>Lepisosteidae</taxon>
        <taxon>Lepisosteus</taxon>
    </lineage>
</organism>
<dbReference type="EMBL" id="AHAT01022072">
    <property type="status" value="NOT_ANNOTATED_CDS"/>
    <property type="molecule type" value="Genomic_DNA"/>
</dbReference>
<reference evidence="7" key="2">
    <citation type="submission" date="2025-08" db="UniProtKB">
        <authorList>
            <consortium name="Ensembl"/>
        </authorList>
    </citation>
    <scope>IDENTIFICATION</scope>
</reference>
<dbReference type="RefSeq" id="XP_015212658.1">
    <property type="nucleotide sequence ID" value="XM_015357172.2"/>
</dbReference>
<evidence type="ECO:0000256" key="1">
    <source>
        <dbReference type="ARBA" id="ARBA00004123"/>
    </source>
</evidence>
<dbReference type="OMA" id="ASQARCK"/>
<dbReference type="InterPro" id="IPR013272">
    <property type="entry name" value="Vps72/YL1_C"/>
</dbReference>
<dbReference type="Pfam" id="PF08265">
    <property type="entry name" value="YL1_C"/>
    <property type="match status" value="1"/>
</dbReference>
<dbReference type="eggNOG" id="KOG4137">
    <property type="taxonomic scope" value="Eukaryota"/>
</dbReference>
<dbReference type="GeneID" id="102690018"/>
<sequence>MDEMSSPVPAVVSLLPTEVAASTSPSPSATKGQAPTPASQARCKKRPLSPATSLGPTSASNSKKKKLSFTSSAVQSQPQVVTADSSGENKSMTSDSSTVAVESTVKPVPFKDQSFVHSGIGGAAAGKKNRTWKNLKQILAAERALPWQLNDPNYCNIDAPPSFKPARKYSDISGLPANYTDPQTKLRFSSTEEFSYLRMLPTDVVTGYLALRKATCIVP</sequence>
<dbReference type="InParanoid" id="W5MD85"/>
<feature type="compositionally biased region" description="Polar residues" evidence="5">
    <location>
        <begin position="68"/>
        <end position="101"/>
    </location>
</feature>
<evidence type="ECO:0000256" key="4">
    <source>
        <dbReference type="ARBA" id="ARBA00023242"/>
    </source>
</evidence>
<keyword evidence="8" id="KW-1185">Reference proteome</keyword>
<dbReference type="GO" id="GO:0031011">
    <property type="term" value="C:Ino80 complex"/>
    <property type="evidence" value="ECO:0000318"/>
    <property type="project" value="GO_Central"/>
</dbReference>
<protein>
    <submittedName>
        <fullName evidence="7">INO80 complex subunit C</fullName>
    </submittedName>
</protein>
<accession>W5MD85</accession>
<dbReference type="HOGENOM" id="CLU_071116_0_0_1"/>
<feature type="compositionally biased region" description="Polar residues" evidence="5">
    <location>
        <begin position="50"/>
        <end position="61"/>
    </location>
</feature>